<feature type="domain" description="GmrSD restriction endonucleases C-terminal" evidence="3">
    <location>
        <begin position="511"/>
        <end position="577"/>
    </location>
</feature>
<evidence type="ECO:0000259" key="2">
    <source>
        <dbReference type="Pfam" id="PF03235"/>
    </source>
</evidence>
<feature type="coiled-coil region" evidence="1">
    <location>
        <begin position="513"/>
        <end position="540"/>
    </location>
</feature>
<feature type="domain" description="GmrSD restriction endonucleases N-terminal" evidence="2">
    <location>
        <begin position="12"/>
        <end position="214"/>
    </location>
</feature>
<keyword evidence="1" id="KW-0175">Coiled coil</keyword>
<dbReference type="CDD" id="cd16387">
    <property type="entry name" value="ParB_N_Srx"/>
    <property type="match status" value="1"/>
</dbReference>
<evidence type="ECO:0000256" key="1">
    <source>
        <dbReference type="SAM" id="Coils"/>
    </source>
</evidence>
<evidence type="ECO:0000313" key="5">
    <source>
        <dbReference type="Proteomes" id="UP001060919"/>
    </source>
</evidence>
<evidence type="ECO:0000259" key="3">
    <source>
        <dbReference type="Pfam" id="PF07510"/>
    </source>
</evidence>
<dbReference type="PANTHER" id="PTHR35149:SF1">
    <property type="entry name" value="DUF5655 DOMAIN-CONTAINING PROTEIN"/>
    <property type="match status" value="1"/>
</dbReference>
<dbReference type="GO" id="GO:0004519">
    <property type="term" value="F:endonuclease activity"/>
    <property type="evidence" value="ECO:0007669"/>
    <property type="project" value="UniProtKB-KW"/>
</dbReference>
<name>A0A915YGL9_9BACT</name>
<dbReference type="AlphaFoldDB" id="A0A915YGL9"/>
<dbReference type="KEGG" id="aup:AsAng_0035030"/>
<dbReference type="RefSeq" id="WP_264788135.1">
    <property type="nucleotide sequence ID" value="NZ_AP026867.1"/>
</dbReference>
<accession>A0A915YGL9</accession>
<keyword evidence="4" id="KW-0255">Endonuclease</keyword>
<organism evidence="4 5">
    <name type="scientific">Aureispira anguillae</name>
    <dbReference type="NCBI Taxonomy" id="2864201"/>
    <lineage>
        <taxon>Bacteria</taxon>
        <taxon>Pseudomonadati</taxon>
        <taxon>Bacteroidota</taxon>
        <taxon>Saprospiria</taxon>
        <taxon>Saprospirales</taxon>
        <taxon>Saprospiraceae</taxon>
        <taxon>Aureispira</taxon>
    </lineage>
</organism>
<sequence>MESRLDVVPVGKLLAQEDDKPKYQFFIPDYQRGYRWEYDQVVDLLEDILEFINTSEKRDDKYCLQPIVVKRMQDGRYEVLDGQQRLTTIFIILSRLKKSNSDIDLFSLEYKTRPDSGEFLRHLDEKVKDEDLCDKNPDYHYISTAYNTIDAWIKKTKNIKPNITTKLFDAIAESLEFIWYEVVTSQYVDAIDIFTRINIGKIPLTNAELVKAVFLSKNNLSIGFASLNKESDVFKDILTLKQNAIALEWDLMEKKLQDPSIWGFVYGGKKDYETRVDYIMDLCSHKQTNEKNKYFSFKYFYDKVKAIRSNKEELKKYAESNTSFIEQEWNDLKKIFDILIEWYHDKTYNHLIGLLIYQNYPIIEIIDEFITNNRKVFLANIKSKIRELINIKDISKLRYGTKGQNEKIDTILKVHNIINSLQVQDKKQSFPFEKLKNKSWTLEHIFAQNSDDLREDDYVNWLNDHLSFFKAKLSPNNEVNVIIVKIENLLSLEENKIPREGFEECFKVITDYIQKQIAEIDNLEAQNDNDEDISLAEEDEYEWINDDHSIANLALLDGKINSALKNSLFDIKRKLILEKDKAGLYIPSETKKVFLKYYTPTPNHLAYWTYNDRKAYIESIKSSLEYLN</sequence>
<evidence type="ECO:0000313" key="4">
    <source>
        <dbReference type="EMBL" id="BDS12778.1"/>
    </source>
</evidence>
<dbReference type="Pfam" id="PF07510">
    <property type="entry name" value="GmrSD_C"/>
    <property type="match status" value="1"/>
</dbReference>
<dbReference type="InterPro" id="IPR011089">
    <property type="entry name" value="GmrSD_C"/>
</dbReference>
<dbReference type="InterPro" id="IPR004919">
    <property type="entry name" value="GmrSD_N"/>
</dbReference>
<dbReference type="Proteomes" id="UP001060919">
    <property type="component" value="Chromosome"/>
</dbReference>
<reference evidence="4" key="1">
    <citation type="submission" date="2022-09" db="EMBL/GenBank/DDBJ databases">
        <title>Aureispira anguillicida sp. nov., isolated from Leptocephalus of Japanese eel Anguilla japonica.</title>
        <authorList>
            <person name="Yuasa K."/>
            <person name="Mekata T."/>
            <person name="Ikunari K."/>
        </authorList>
    </citation>
    <scope>NUCLEOTIDE SEQUENCE</scope>
    <source>
        <strain evidence="4">EL160426</strain>
    </source>
</reference>
<keyword evidence="4" id="KW-0378">Hydrolase</keyword>
<keyword evidence="5" id="KW-1185">Reference proteome</keyword>
<dbReference type="EMBL" id="AP026867">
    <property type="protein sequence ID" value="BDS12778.1"/>
    <property type="molecule type" value="Genomic_DNA"/>
</dbReference>
<proteinExistence type="predicted"/>
<protein>
    <submittedName>
        <fullName evidence="4">DUF262 domain-containing HNH endonuclease familyprotein</fullName>
    </submittedName>
</protein>
<gene>
    <name evidence="4" type="ORF">AsAng_0035030</name>
</gene>
<dbReference type="Pfam" id="PF03235">
    <property type="entry name" value="GmrSD_N"/>
    <property type="match status" value="1"/>
</dbReference>
<dbReference type="PANTHER" id="PTHR35149">
    <property type="entry name" value="SLL5132 PROTEIN"/>
    <property type="match status" value="1"/>
</dbReference>
<keyword evidence="4" id="KW-0540">Nuclease</keyword>